<dbReference type="HOGENOM" id="CLU_1242103_0_0_1"/>
<keyword evidence="3" id="KW-1185">Reference proteome</keyword>
<dbReference type="Proteomes" id="UP000013827">
    <property type="component" value="Unassembled WGS sequence"/>
</dbReference>
<evidence type="ECO:0000313" key="3">
    <source>
        <dbReference type="Proteomes" id="UP000013827"/>
    </source>
</evidence>
<dbReference type="EnsemblProtists" id="EOD30991">
    <property type="protein sequence ID" value="EOD30991"/>
    <property type="gene ID" value="EMIHUDRAFT_449619"/>
</dbReference>
<feature type="region of interest" description="Disordered" evidence="1">
    <location>
        <begin position="188"/>
        <end position="223"/>
    </location>
</feature>
<sequence length="223" mass="23767">MPALPRVDDETLEEEADEEVIDVACVACGTTDAKAFSHRMIKRRGRHGDRTRRCLACVASGAGLATDQSASGVAFAAPDAAECGSCGGTQDKQRRKLLKALRQIGELKERRDAGVPLENTQLAKIGREAELRSELERLEAGEATGQARAASSALTAAPRKRPAEEAVAPHGLQTRHEIRAAKAQRKLQRRQRGGFGKHLESAGPEGHATPMVCVGTDDSVGLT</sequence>
<reference evidence="3" key="1">
    <citation type="journal article" date="2013" name="Nature">
        <title>Pan genome of the phytoplankton Emiliania underpins its global distribution.</title>
        <authorList>
            <person name="Read B.A."/>
            <person name="Kegel J."/>
            <person name="Klute M.J."/>
            <person name="Kuo A."/>
            <person name="Lefebvre S.C."/>
            <person name="Maumus F."/>
            <person name="Mayer C."/>
            <person name="Miller J."/>
            <person name="Monier A."/>
            <person name="Salamov A."/>
            <person name="Young J."/>
            <person name="Aguilar M."/>
            <person name="Claverie J.M."/>
            <person name="Frickenhaus S."/>
            <person name="Gonzalez K."/>
            <person name="Herman E.K."/>
            <person name="Lin Y.C."/>
            <person name="Napier J."/>
            <person name="Ogata H."/>
            <person name="Sarno A.F."/>
            <person name="Shmutz J."/>
            <person name="Schroeder D."/>
            <person name="de Vargas C."/>
            <person name="Verret F."/>
            <person name="von Dassow P."/>
            <person name="Valentin K."/>
            <person name="Van de Peer Y."/>
            <person name="Wheeler G."/>
            <person name="Dacks J.B."/>
            <person name="Delwiche C.F."/>
            <person name="Dyhrman S.T."/>
            <person name="Glockner G."/>
            <person name="John U."/>
            <person name="Richards T."/>
            <person name="Worden A.Z."/>
            <person name="Zhang X."/>
            <person name="Grigoriev I.V."/>
            <person name="Allen A.E."/>
            <person name="Bidle K."/>
            <person name="Borodovsky M."/>
            <person name="Bowler C."/>
            <person name="Brownlee C."/>
            <person name="Cock J.M."/>
            <person name="Elias M."/>
            <person name="Gladyshev V.N."/>
            <person name="Groth M."/>
            <person name="Guda C."/>
            <person name="Hadaegh A."/>
            <person name="Iglesias-Rodriguez M.D."/>
            <person name="Jenkins J."/>
            <person name="Jones B.M."/>
            <person name="Lawson T."/>
            <person name="Leese F."/>
            <person name="Lindquist E."/>
            <person name="Lobanov A."/>
            <person name="Lomsadze A."/>
            <person name="Malik S.B."/>
            <person name="Marsh M.E."/>
            <person name="Mackinder L."/>
            <person name="Mock T."/>
            <person name="Mueller-Roeber B."/>
            <person name="Pagarete A."/>
            <person name="Parker M."/>
            <person name="Probert I."/>
            <person name="Quesneville H."/>
            <person name="Raines C."/>
            <person name="Rensing S.A."/>
            <person name="Riano-Pachon D.M."/>
            <person name="Richier S."/>
            <person name="Rokitta S."/>
            <person name="Shiraiwa Y."/>
            <person name="Soanes D.M."/>
            <person name="van der Giezen M."/>
            <person name="Wahlund T.M."/>
            <person name="Williams B."/>
            <person name="Wilson W."/>
            <person name="Wolfe G."/>
            <person name="Wurch L.L."/>
        </authorList>
    </citation>
    <scope>NUCLEOTIDE SEQUENCE</scope>
</reference>
<evidence type="ECO:0000256" key="1">
    <source>
        <dbReference type="SAM" id="MobiDB-lite"/>
    </source>
</evidence>
<organism evidence="2 3">
    <name type="scientific">Emiliania huxleyi (strain CCMP1516)</name>
    <dbReference type="NCBI Taxonomy" id="280463"/>
    <lineage>
        <taxon>Eukaryota</taxon>
        <taxon>Haptista</taxon>
        <taxon>Haptophyta</taxon>
        <taxon>Prymnesiophyceae</taxon>
        <taxon>Isochrysidales</taxon>
        <taxon>Noelaerhabdaceae</taxon>
        <taxon>Emiliania</taxon>
    </lineage>
</organism>
<dbReference type="PaxDb" id="2903-EOD30991"/>
<dbReference type="GeneID" id="17276264"/>
<reference evidence="2" key="2">
    <citation type="submission" date="2024-10" db="UniProtKB">
        <authorList>
            <consortium name="EnsemblProtists"/>
        </authorList>
    </citation>
    <scope>IDENTIFICATION</scope>
</reference>
<feature type="compositionally biased region" description="Low complexity" evidence="1">
    <location>
        <begin position="141"/>
        <end position="157"/>
    </location>
</feature>
<feature type="region of interest" description="Disordered" evidence="1">
    <location>
        <begin position="140"/>
        <end position="171"/>
    </location>
</feature>
<proteinExistence type="predicted"/>
<dbReference type="RefSeq" id="XP_005783420.1">
    <property type="nucleotide sequence ID" value="XM_005783363.1"/>
</dbReference>
<protein>
    <recommendedName>
        <fullName evidence="4">Stc1 domain-containing protein</fullName>
    </recommendedName>
</protein>
<dbReference type="AlphaFoldDB" id="A0A0D3K5F6"/>
<name>A0A0D3K5F6_EMIH1</name>
<dbReference type="KEGG" id="ehx:EMIHUDRAFT_449619"/>
<accession>A0A0D3K5F6</accession>
<evidence type="ECO:0000313" key="2">
    <source>
        <dbReference type="EnsemblProtists" id="EOD30991"/>
    </source>
</evidence>
<evidence type="ECO:0008006" key="4">
    <source>
        <dbReference type="Google" id="ProtNLM"/>
    </source>
</evidence>